<dbReference type="InterPro" id="IPR038770">
    <property type="entry name" value="Na+/solute_symporter_sf"/>
</dbReference>
<feature type="transmembrane region" description="Helical" evidence="1">
    <location>
        <begin position="358"/>
        <end position="378"/>
    </location>
</feature>
<sequence length="447" mass="48225">MEVVLLVSSACSVDQHMRCLKFPTPLCGLSSIRGLGCWKPPHCFLTHSFSNAKRRLSKECGPLLVGRQQRHWTGRYQYRPVQAADDSNFSTNNTAPDGNFLQINSPFPAGPDSQNVSEVDIRKEDKVHLFQALTQFVDSNFLPVALLGAMLLGLTWPAPGQALHRMGISKWVTTTFFLLFGLTSGSKDVEKAASAWPAGLFGMISILLLTPLAAIPILWLPITPRELATGLAIFASVPTTLSSGVALTQIAGANIGLALGLTVFSNLFSVVTMPFFLTGIVGQGIGVSIPPGPLLKSLIQTLLLPLILGKIVRETFPDLGKLMDSKRKYLSKITTLLMSLVPWMQMSNSRCMLHQIGPLDLFISIAAGSILHIVYLIGNSGLMKVWPLPSAKQDVFEDFNSRAVLIVSSEKSIIVAVAVIDRLGGVFGNAGLLLLPCIAAQLIQASQ</sequence>
<name>A0A176WDX4_MARPO</name>
<feature type="transmembrane region" description="Helical" evidence="1">
    <location>
        <begin position="329"/>
        <end position="346"/>
    </location>
</feature>
<dbReference type="EMBL" id="LVLJ01001322">
    <property type="protein sequence ID" value="OAE30465.1"/>
    <property type="molecule type" value="Genomic_DNA"/>
</dbReference>
<proteinExistence type="predicted"/>
<dbReference type="Pfam" id="PF13593">
    <property type="entry name" value="SBF_like"/>
    <property type="match status" value="1"/>
</dbReference>
<feature type="transmembrane region" description="Helical" evidence="1">
    <location>
        <begin position="198"/>
        <end position="222"/>
    </location>
</feature>
<comment type="caution">
    <text evidence="2">The sequence shown here is derived from an EMBL/GenBank/DDBJ whole genome shotgun (WGS) entry which is preliminary data.</text>
</comment>
<reference evidence="2" key="1">
    <citation type="submission" date="2016-03" db="EMBL/GenBank/DDBJ databases">
        <title>Mechanisms controlling the formation of the plant cell surface in tip-growing cells are functionally conserved among land plants.</title>
        <authorList>
            <person name="Honkanen S."/>
            <person name="Jones V.A."/>
            <person name="Morieri G."/>
            <person name="Champion C."/>
            <person name="Hetherington A.J."/>
            <person name="Kelly S."/>
            <person name="Saint-Marcoux D."/>
            <person name="Proust H."/>
            <person name="Prescott H."/>
            <person name="Dolan L."/>
        </authorList>
    </citation>
    <scope>NUCLEOTIDE SEQUENCE [LARGE SCALE GENOMIC DNA]</scope>
    <source>
        <tissue evidence="2">Whole gametophyte</tissue>
    </source>
</reference>
<dbReference type="AlphaFoldDB" id="A0A176WDX4"/>
<organism evidence="2 3">
    <name type="scientific">Marchantia polymorpha subsp. ruderalis</name>
    <dbReference type="NCBI Taxonomy" id="1480154"/>
    <lineage>
        <taxon>Eukaryota</taxon>
        <taxon>Viridiplantae</taxon>
        <taxon>Streptophyta</taxon>
        <taxon>Embryophyta</taxon>
        <taxon>Marchantiophyta</taxon>
        <taxon>Marchantiopsida</taxon>
        <taxon>Marchantiidae</taxon>
        <taxon>Marchantiales</taxon>
        <taxon>Marchantiaceae</taxon>
        <taxon>Marchantia</taxon>
    </lineage>
</organism>
<feature type="transmembrane region" description="Helical" evidence="1">
    <location>
        <begin position="426"/>
        <end position="443"/>
    </location>
</feature>
<dbReference type="PANTHER" id="PTHR18640">
    <property type="entry name" value="SOLUTE CARRIER FAMILY 10 MEMBER 7"/>
    <property type="match status" value="1"/>
</dbReference>
<evidence type="ECO:0000313" key="3">
    <source>
        <dbReference type="Proteomes" id="UP000077202"/>
    </source>
</evidence>
<keyword evidence="1" id="KW-1133">Transmembrane helix</keyword>
<evidence type="ECO:0000256" key="1">
    <source>
        <dbReference type="SAM" id="Phobius"/>
    </source>
</evidence>
<dbReference type="InterPro" id="IPR016833">
    <property type="entry name" value="Put_Na-Bile_cotransptr"/>
</dbReference>
<feature type="transmembrane region" description="Helical" evidence="1">
    <location>
        <begin position="228"/>
        <end position="248"/>
    </location>
</feature>
<feature type="transmembrane region" description="Helical" evidence="1">
    <location>
        <begin position="255"/>
        <end position="277"/>
    </location>
</feature>
<dbReference type="Proteomes" id="UP000077202">
    <property type="component" value="Unassembled WGS sequence"/>
</dbReference>
<keyword evidence="1" id="KW-0472">Membrane</keyword>
<dbReference type="Gene3D" id="1.20.1530.20">
    <property type="match status" value="1"/>
</dbReference>
<keyword evidence="3" id="KW-1185">Reference proteome</keyword>
<gene>
    <name evidence="2" type="ORF">AXG93_942s1080</name>
</gene>
<dbReference type="PANTHER" id="PTHR18640:SF10">
    <property type="entry name" value="SODIUM_METABOLITE COTRANSPORTER BASS4, CHLOROPLASTIC-RELATED"/>
    <property type="match status" value="1"/>
</dbReference>
<evidence type="ECO:0000313" key="2">
    <source>
        <dbReference type="EMBL" id="OAE30465.1"/>
    </source>
</evidence>
<keyword evidence="1" id="KW-0812">Transmembrane</keyword>
<evidence type="ECO:0008006" key="4">
    <source>
        <dbReference type="Google" id="ProtNLM"/>
    </source>
</evidence>
<feature type="transmembrane region" description="Helical" evidence="1">
    <location>
        <begin position="136"/>
        <end position="156"/>
    </location>
</feature>
<feature type="transmembrane region" description="Helical" evidence="1">
    <location>
        <begin position="168"/>
        <end position="186"/>
    </location>
</feature>
<protein>
    <recommendedName>
        <fullName evidence="4">Sodium/metabolite cotransporter BASS4, chloroplastic</fullName>
    </recommendedName>
</protein>
<dbReference type="GO" id="GO:0009941">
    <property type="term" value="C:chloroplast envelope"/>
    <property type="evidence" value="ECO:0007669"/>
    <property type="project" value="TreeGrafter"/>
</dbReference>
<accession>A0A176WDX4</accession>